<proteinExistence type="predicted"/>
<accession>A0A3P5YIJ4</accession>
<name>A0A3P5YIJ4_BRACM</name>
<feature type="non-terminal residue" evidence="2">
    <location>
        <position position="1"/>
    </location>
</feature>
<dbReference type="EMBL" id="LS974625">
    <property type="protein sequence ID" value="CAG7862489.1"/>
    <property type="molecule type" value="Genomic_DNA"/>
</dbReference>
<evidence type="ECO:0000313" key="2">
    <source>
        <dbReference type="EMBL" id="VDC60681.1"/>
    </source>
</evidence>
<protein>
    <submittedName>
        <fullName evidence="1">Uncharacterized protein</fullName>
    </submittedName>
</protein>
<dbReference type="Gramene" id="A09p29560.2_BraZ1">
    <property type="protein sequence ID" value="A09p29560.2_BraZ1.CDS.1"/>
    <property type="gene ID" value="A09g29560.2_BraZ1"/>
</dbReference>
<dbReference type="EMBL" id="LR031568">
    <property type="protein sequence ID" value="VDC60681.1"/>
    <property type="molecule type" value="Genomic_DNA"/>
</dbReference>
<gene>
    <name evidence="2" type="ORF">BRAA09T38292Z</name>
    <name evidence="1" type="ORF">BRAPAZ1V2_A09P29560.2</name>
</gene>
<evidence type="ECO:0000313" key="1">
    <source>
        <dbReference type="EMBL" id="CAG7862489.1"/>
    </source>
</evidence>
<dbReference type="AlphaFoldDB" id="A0A3P5YIJ4"/>
<reference evidence="2" key="1">
    <citation type="submission" date="2018-11" db="EMBL/GenBank/DDBJ databases">
        <authorList>
            <consortium name="Genoscope - CEA"/>
            <person name="William W."/>
        </authorList>
    </citation>
    <scope>NUCLEOTIDE SEQUENCE</scope>
</reference>
<sequence length="42" mass="4540">GTSWVKSNSLPKTIVAGARAQSCTTFGYVSSCSRGFRRSQEK</sequence>
<organism evidence="2">
    <name type="scientific">Brassica campestris</name>
    <name type="common">Field mustard</name>
    <dbReference type="NCBI Taxonomy" id="3711"/>
    <lineage>
        <taxon>Eukaryota</taxon>
        <taxon>Viridiplantae</taxon>
        <taxon>Streptophyta</taxon>
        <taxon>Embryophyta</taxon>
        <taxon>Tracheophyta</taxon>
        <taxon>Spermatophyta</taxon>
        <taxon>Magnoliopsida</taxon>
        <taxon>eudicotyledons</taxon>
        <taxon>Gunneridae</taxon>
        <taxon>Pentapetalae</taxon>
        <taxon>rosids</taxon>
        <taxon>malvids</taxon>
        <taxon>Brassicales</taxon>
        <taxon>Brassicaceae</taxon>
        <taxon>Brassiceae</taxon>
        <taxon>Brassica</taxon>
    </lineage>
</organism>
<dbReference type="Proteomes" id="UP000694005">
    <property type="component" value="Chromosome A09"/>
</dbReference>